<evidence type="ECO:0000256" key="1">
    <source>
        <dbReference type="SAM" id="Coils"/>
    </source>
</evidence>
<dbReference type="AlphaFoldDB" id="A0A6S6S0F3"/>
<proteinExistence type="predicted"/>
<dbReference type="EMBL" id="CACVAP010000011">
    <property type="protein sequence ID" value="CAA6798752.1"/>
    <property type="molecule type" value="Genomic_DNA"/>
</dbReference>
<sequence>MSYSGKDKEDLQSIEEKNSSEKIDVDDTITKESDKEVSTTLVPLSDNSLSMNVISAIKEIDKLYKQGVLHYSESIHRYNIEIEKLKNEIELENKKNEEEQRSLFAIESILDHECKLFEKLHDKFMQKVASLVELRDEYKDSLEESMYNEKLSRKHSELFDLVDEIEEKEMALLNQELEKINLSNIFRKKVKKLEDLTRSLKEVELEKNYFESTELQKLSYSSSEQLMLNSESEQIVDTVIMDNDK</sequence>
<accession>A0A6S6S0F3</accession>
<organism evidence="3">
    <name type="scientific">uncultured Sulfurovum sp</name>
    <dbReference type="NCBI Taxonomy" id="269237"/>
    <lineage>
        <taxon>Bacteria</taxon>
        <taxon>Pseudomonadati</taxon>
        <taxon>Campylobacterota</taxon>
        <taxon>Epsilonproteobacteria</taxon>
        <taxon>Campylobacterales</taxon>
        <taxon>Sulfurovaceae</taxon>
        <taxon>Sulfurovum</taxon>
        <taxon>environmental samples</taxon>
    </lineage>
</organism>
<name>A0A6S6S0F3_9BACT</name>
<gene>
    <name evidence="3" type="ORF">HELGO_WM2260</name>
</gene>
<evidence type="ECO:0000313" key="3">
    <source>
        <dbReference type="EMBL" id="CAA6798752.1"/>
    </source>
</evidence>
<feature type="region of interest" description="Disordered" evidence="2">
    <location>
        <begin position="1"/>
        <end position="36"/>
    </location>
</feature>
<feature type="coiled-coil region" evidence="1">
    <location>
        <begin position="68"/>
        <end position="102"/>
    </location>
</feature>
<keyword evidence="1" id="KW-0175">Coiled coil</keyword>
<evidence type="ECO:0000256" key="2">
    <source>
        <dbReference type="SAM" id="MobiDB-lite"/>
    </source>
</evidence>
<protein>
    <recommendedName>
        <fullName evidence="4">Myosin heavy chain</fullName>
    </recommendedName>
</protein>
<reference evidence="3" key="1">
    <citation type="submission" date="2020-01" db="EMBL/GenBank/DDBJ databases">
        <authorList>
            <person name="Meier V. D."/>
            <person name="Meier V D."/>
        </authorList>
    </citation>
    <scope>NUCLEOTIDE SEQUENCE</scope>
    <source>
        <strain evidence="3">HLG_WM_MAG_06</strain>
    </source>
</reference>
<evidence type="ECO:0008006" key="4">
    <source>
        <dbReference type="Google" id="ProtNLM"/>
    </source>
</evidence>
<feature type="coiled-coil region" evidence="1">
    <location>
        <begin position="148"/>
        <end position="213"/>
    </location>
</feature>